<dbReference type="AlphaFoldDB" id="A0A198F4B7"/>
<keyword evidence="2" id="KW-1185">Reference proteome</keyword>
<reference evidence="1 2" key="1">
    <citation type="submission" date="2016-04" db="EMBL/GenBank/DDBJ databases">
        <title>ATOL: Assembling a taxonomically balanced genome-scale reconstruction of the evolutionary history of the Enterobacteriaceae.</title>
        <authorList>
            <person name="Plunkett G.III."/>
            <person name="Neeno-Eckwall E.C."/>
            <person name="Glasner J.D."/>
            <person name="Perna N.T."/>
        </authorList>
    </citation>
    <scope>NUCLEOTIDE SEQUENCE [LARGE SCALE GENOMIC DNA]</scope>
    <source>
        <strain evidence="1 2">ATCC 19692</strain>
    </source>
</reference>
<evidence type="ECO:0000313" key="2">
    <source>
        <dbReference type="Proteomes" id="UP000094023"/>
    </source>
</evidence>
<dbReference type="Pfam" id="PF11656">
    <property type="entry name" value="DUF3811"/>
    <property type="match status" value="1"/>
</dbReference>
<dbReference type="Proteomes" id="UP000094023">
    <property type="component" value="Unassembled WGS sequence"/>
</dbReference>
<dbReference type="InterPro" id="IPR020317">
    <property type="entry name" value="Uncharacterised_YjbD"/>
</dbReference>
<accession>A0A198F4B7</accession>
<protein>
    <recommendedName>
        <fullName evidence="3">YjbD family (DUF3811)</fullName>
    </recommendedName>
</protein>
<proteinExistence type="predicted"/>
<sequence>MKKLTLQEMTDAQQMRVKTKIGQERKMLGRELTNAEMNRVKNAIITEISLEVEKAAKAKKTQIQKKKQKLVVSDETYSWSAKNHNRGYR</sequence>
<organism evidence="1 2">
    <name type="scientific">Proteus myxofaciens ATCC 19692</name>
    <dbReference type="NCBI Taxonomy" id="1354337"/>
    <lineage>
        <taxon>Bacteria</taxon>
        <taxon>Pseudomonadati</taxon>
        <taxon>Pseudomonadota</taxon>
        <taxon>Gammaproteobacteria</taxon>
        <taxon>Enterobacterales</taxon>
        <taxon>Morganellaceae</taxon>
        <taxon>Proteus</taxon>
    </lineage>
</organism>
<dbReference type="OrthoDB" id="6480942at2"/>
<evidence type="ECO:0000313" key="1">
    <source>
        <dbReference type="EMBL" id="OAT19737.1"/>
    </source>
</evidence>
<dbReference type="EMBL" id="LXEN01000166">
    <property type="protein sequence ID" value="OAT19737.1"/>
    <property type="molecule type" value="Genomic_DNA"/>
</dbReference>
<dbReference type="PATRIC" id="fig|1354337.4.peg.3339"/>
<dbReference type="RefSeq" id="WP_066753520.1">
    <property type="nucleotide sequence ID" value="NZ_LXEN01000166.1"/>
</dbReference>
<name>A0A198F4B7_9GAMM</name>
<evidence type="ECO:0008006" key="3">
    <source>
        <dbReference type="Google" id="ProtNLM"/>
    </source>
</evidence>
<gene>
    <name evidence="1" type="ORF">M983_3226</name>
</gene>
<comment type="caution">
    <text evidence="1">The sequence shown here is derived from an EMBL/GenBank/DDBJ whole genome shotgun (WGS) entry which is preliminary data.</text>
</comment>